<dbReference type="Gene3D" id="3.40.1700.10">
    <property type="entry name" value="DNA integrity scanning protein, DisA, N-terminal domain"/>
    <property type="match status" value="1"/>
</dbReference>
<evidence type="ECO:0000256" key="5">
    <source>
        <dbReference type="ARBA" id="ARBA00022840"/>
    </source>
</evidence>
<organism evidence="7 8">
    <name type="scientific">Auraticoccus cholistanensis</name>
    <dbReference type="NCBI Taxonomy" id="2656650"/>
    <lineage>
        <taxon>Bacteria</taxon>
        <taxon>Bacillati</taxon>
        <taxon>Actinomycetota</taxon>
        <taxon>Actinomycetes</taxon>
        <taxon>Propionibacteriales</taxon>
        <taxon>Propionibacteriaceae</taxon>
        <taxon>Auraticoccus</taxon>
    </lineage>
</organism>
<dbReference type="EMBL" id="WPCU01000009">
    <property type="protein sequence ID" value="MVA76994.1"/>
    <property type="molecule type" value="Genomic_DNA"/>
</dbReference>
<dbReference type="InterPro" id="IPR036888">
    <property type="entry name" value="DNA_integrity_DisA_N_sf"/>
</dbReference>
<evidence type="ECO:0000313" key="8">
    <source>
        <dbReference type="Proteomes" id="UP000435304"/>
    </source>
</evidence>
<proteinExistence type="predicted"/>
<name>A0A6A9UYR5_9ACTN</name>
<sequence length="353" mass="38624">MSPDPDVQLRRFRALVAPGTPLRDGLERVLRGRTGALVVLGSNRAVEQVSTGGFSLDTPFTPMALRELSKMDGAVVLSSDLSRIVAAGVQLMPDARIETLETGTRHRTADRVARQTEVPAVTVSASMATIALFLSDGRHPVEPSQVILGQAGQALQTLERYSERLWTLLTQLSSLEVQDQVTVKDVVLVMQRLEMVRRLQQELDDYVLSLGTDGRLLELQVRELDGSASEVAALLERDYSSADGPPLQVAALHDIPTAELLEPLTVARVVGFSTEDHLDRRLTPRGFRQLAQIQRLPGALGERLLEHFGGLQALFSASKAELQEVEGVGEQRARMIRDGLIRVAEAAYTERLG</sequence>
<dbReference type="InterPro" id="IPR018906">
    <property type="entry name" value="DNA_integrity_scan_DisA_link"/>
</dbReference>
<dbReference type="GO" id="GO:0005524">
    <property type="term" value="F:ATP binding"/>
    <property type="evidence" value="ECO:0007669"/>
    <property type="project" value="UniProtKB-KW"/>
</dbReference>
<evidence type="ECO:0000313" key="7">
    <source>
        <dbReference type="EMBL" id="MVA76994.1"/>
    </source>
</evidence>
<dbReference type="GO" id="GO:0004016">
    <property type="term" value="F:adenylate cyclase activity"/>
    <property type="evidence" value="ECO:0007669"/>
    <property type="project" value="TreeGrafter"/>
</dbReference>
<dbReference type="RefSeq" id="WP_331714804.1">
    <property type="nucleotide sequence ID" value="NZ_WPCU01000009.1"/>
</dbReference>
<evidence type="ECO:0000256" key="3">
    <source>
        <dbReference type="ARBA" id="ARBA00022695"/>
    </source>
</evidence>
<reference evidence="7 8" key="1">
    <citation type="submission" date="2019-12" db="EMBL/GenBank/DDBJ databases">
        <title>Auraticoccus cholistani sp. nov., an actinomycete isolated from soil of Cholistan desert.</title>
        <authorList>
            <person name="Cheema M.T."/>
        </authorList>
    </citation>
    <scope>NUCLEOTIDE SEQUENCE [LARGE SCALE GENOMIC DNA]</scope>
    <source>
        <strain evidence="7 8">F435</strain>
    </source>
</reference>
<dbReference type="AlphaFoldDB" id="A0A6A9UYR5"/>
<dbReference type="Gene3D" id="1.10.150.20">
    <property type="entry name" value="5' to 3' exonuclease, C-terminal subdomain"/>
    <property type="match status" value="1"/>
</dbReference>
<dbReference type="SUPFAM" id="SSF47781">
    <property type="entry name" value="RuvA domain 2-like"/>
    <property type="match status" value="1"/>
</dbReference>
<keyword evidence="3" id="KW-0548">Nucleotidyltransferase</keyword>
<dbReference type="Pfam" id="PF02457">
    <property type="entry name" value="DAC"/>
    <property type="match status" value="1"/>
</dbReference>
<dbReference type="Proteomes" id="UP000435304">
    <property type="component" value="Unassembled WGS sequence"/>
</dbReference>
<dbReference type="Pfam" id="PF10635">
    <property type="entry name" value="DisA-linker"/>
    <property type="match status" value="1"/>
</dbReference>
<dbReference type="InterPro" id="IPR003390">
    <property type="entry name" value="DNA_integrity_scan_DisA_N"/>
</dbReference>
<keyword evidence="8" id="KW-1185">Reference proteome</keyword>
<evidence type="ECO:0000259" key="6">
    <source>
        <dbReference type="PROSITE" id="PS51794"/>
    </source>
</evidence>
<comment type="catalytic activity">
    <reaction evidence="1">
        <text>2 ATP = 3',3'-c-di-AMP + 2 diphosphate</text>
        <dbReference type="Rhea" id="RHEA:35655"/>
        <dbReference type="ChEBI" id="CHEBI:30616"/>
        <dbReference type="ChEBI" id="CHEBI:33019"/>
        <dbReference type="ChEBI" id="CHEBI:71500"/>
        <dbReference type="EC" id="2.7.7.85"/>
    </reaction>
</comment>
<dbReference type="InterPro" id="IPR010994">
    <property type="entry name" value="RuvA_2-like"/>
</dbReference>
<dbReference type="InterPro" id="IPR038331">
    <property type="entry name" value="DisA_sf"/>
</dbReference>
<dbReference type="GO" id="GO:0106408">
    <property type="term" value="F:diadenylate cyclase activity"/>
    <property type="evidence" value="ECO:0007669"/>
    <property type="project" value="UniProtKB-EC"/>
</dbReference>
<dbReference type="PANTHER" id="PTHR34185:SF3">
    <property type="entry name" value="DNA INTEGRITY SCANNING PROTEIN DISA"/>
    <property type="match status" value="1"/>
</dbReference>
<dbReference type="SUPFAM" id="SSF143597">
    <property type="entry name" value="YojJ-like"/>
    <property type="match status" value="1"/>
</dbReference>
<keyword evidence="4" id="KW-0547">Nucleotide-binding</keyword>
<keyword evidence="2" id="KW-0808">Transferase</keyword>
<dbReference type="Gene3D" id="1.20.1260.110">
    <property type="entry name" value="DNA integrity scanning linker region"/>
    <property type="match status" value="1"/>
</dbReference>
<dbReference type="InterPro" id="IPR050338">
    <property type="entry name" value="DisA"/>
</dbReference>
<keyword evidence="5" id="KW-0067">ATP-binding</keyword>
<comment type="caution">
    <text evidence="7">The sequence shown here is derived from an EMBL/GenBank/DDBJ whole genome shotgun (WGS) entry which is preliminary data.</text>
</comment>
<evidence type="ECO:0000256" key="4">
    <source>
        <dbReference type="ARBA" id="ARBA00022741"/>
    </source>
</evidence>
<dbReference type="PROSITE" id="PS51794">
    <property type="entry name" value="DAC"/>
    <property type="match status" value="1"/>
</dbReference>
<dbReference type="PANTHER" id="PTHR34185">
    <property type="entry name" value="DIADENYLATE CYCLASE"/>
    <property type="match status" value="1"/>
</dbReference>
<evidence type="ECO:0000256" key="2">
    <source>
        <dbReference type="ARBA" id="ARBA00022679"/>
    </source>
</evidence>
<accession>A0A6A9UYR5</accession>
<feature type="domain" description="DAC" evidence="6">
    <location>
        <begin position="6"/>
        <end position="144"/>
    </location>
</feature>
<protein>
    <submittedName>
        <fullName evidence="7">DNA integrity scanning protein DisA</fullName>
    </submittedName>
</protein>
<gene>
    <name evidence="7" type="primary">disA</name>
    <name evidence="7" type="ORF">GC722_13310</name>
</gene>
<dbReference type="NCBIfam" id="NF010009">
    <property type="entry name" value="PRK13482.1"/>
    <property type="match status" value="1"/>
</dbReference>
<evidence type="ECO:0000256" key="1">
    <source>
        <dbReference type="ARBA" id="ARBA00000877"/>
    </source>
</evidence>